<reference evidence="1 2" key="1">
    <citation type="submission" date="2024-04" db="EMBL/GenBank/DDBJ databases">
        <title>Human intestinal bacterial collection.</title>
        <authorList>
            <person name="Pauvert C."/>
            <person name="Hitch T.C.A."/>
            <person name="Clavel T."/>
        </authorList>
    </citation>
    <scope>NUCLEOTIDE SEQUENCE [LARGE SCALE GENOMIC DNA]</scope>
    <source>
        <strain evidence="1 2">CLA-AA-H181</strain>
    </source>
</reference>
<protein>
    <submittedName>
        <fullName evidence="1">Uncharacterized protein</fullName>
    </submittedName>
</protein>
<accession>A0ABV1IAJ7</accession>
<sequence length="82" mass="9693">MVRKTEALNYLKQYPKMTKWMNTCSCCGTMGYNPDMPEKIISRDGNGEYNTVFSRNIKKYFSPLRVNDMGMCAICQKYWRNK</sequence>
<comment type="caution">
    <text evidence="1">The sequence shown here is derived from an EMBL/GenBank/DDBJ whole genome shotgun (WGS) entry which is preliminary data.</text>
</comment>
<dbReference type="Proteomes" id="UP001494672">
    <property type="component" value="Unassembled WGS sequence"/>
</dbReference>
<proteinExistence type="predicted"/>
<dbReference type="EMBL" id="JBBNGJ010000006">
    <property type="protein sequence ID" value="MEQ2592981.1"/>
    <property type="molecule type" value="Genomic_DNA"/>
</dbReference>
<organism evidence="1 2">
    <name type="scientific">Coprococcus aceti</name>
    <dbReference type="NCBI Taxonomy" id="2981786"/>
    <lineage>
        <taxon>Bacteria</taxon>
        <taxon>Bacillati</taxon>
        <taxon>Bacillota</taxon>
        <taxon>Clostridia</taxon>
        <taxon>Lachnospirales</taxon>
        <taxon>Lachnospiraceae</taxon>
        <taxon>Coprococcus</taxon>
    </lineage>
</organism>
<evidence type="ECO:0000313" key="2">
    <source>
        <dbReference type="Proteomes" id="UP001494672"/>
    </source>
</evidence>
<name>A0ABV1IAJ7_9FIRM</name>
<evidence type="ECO:0000313" key="1">
    <source>
        <dbReference type="EMBL" id="MEQ2592981.1"/>
    </source>
</evidence>
<gene>
    <name evidence="1" type="ORF">AAAU18_08700</name>
</gene>
<keyword evidence="2" id="KW-1185">Reference proteome</keyword>
<dbReference type="RefSeq" id="WP_349093196.1">
    <property type="nucleotide sequence ID" value="NZ_JBBNGJ010000006.1"/>
</dbReference>